<accession>A0A8I3WTF1</accession>
<dbReference type="PRINTS" id="PR02045">
    <property type="entry name" value="F138DOMAIN"/>
</dbReference>
<dbReference type="Ensembl" id="ENSCJAT00000139877.1">
    <property type="protein sequence ID" value="ENSCJAP00000081254.1"/>
    <property type="gene ID" value="ENSCJAG00000081412.1"/>
</dbReference>
<dbReference type="Proteomes" id="UP000008225">
    <property type="component" value="Chromosome 16"/>
</dbReference>
<dbReference type="PANTHER" id="PTHR12138:SF135">
    <property type="entry name" value="SAM DOMAIN-CONTAINING PROTEIN"/>
    <property type="match status" value="1"/>
</dbReference>
<dbReference type="PANTHER" id="PTHR12138">
    <property type="entry name" value="PRIMATE-EXPANDED PROTEIN FAMILY"/>
    <property type="match status" value="1"/>
</dbReference>
<dbReference type="GeneTree" id="ENSGT01120000271815"/>
<reference evidence="1" key="3">
    <citation type="submission" date="2025-09" db="UniProtKB">
        <authorList>
            <consortium name="Ensembl"/>
        </authorList>
    </citation>
    <scope>IDENTIFICATION</scope>
</reference>
<dbReference type="AlphaFoldDB" id="A0A8I3WTF1"/>
<reference evidence="1" key="2">
    <citation type="submission" date="2025-08" db="UniProtKB">
        <authorList>
            <consortium name="Ensembl"/>
        </authorList>
    </citation>
    <scope>IDENTIFICATION</scope>
</reference>
<proteinExistence type="predicted"/>
<evidence type="ECO:0000313" key="1">
    <source>
        <dbReference type="Ensembl" id="ENSCJAP00000081254.1"/>
    </source>
</evidence>
<keyword evidence="2" id="KW-1185">Reference proteome</keyword>
<reference evidence="1 2" key="1">
    <citation type="submission" date="2009-03" db="EMBL/GenBank/DDBJ databases">
        <authorList>
            <person name="Warren W."/>
            <person name="Ye L."/>
            <person name="Minx P."/>
            <person name="Worley K."/>
            <person name="Gibbs R."/>
            <person name="Wilson R.K."/>
        </authorList>
    </citation>
    <scope>NUCLEOTIDE SEQUENCE [LARGE SCALE GENOMIC DNA]</scope>
</reference>
<sequence>PLTSDVSGSGTTAGVEPGSLANGQGLRYQHICAYLFQITRNFIKQLESRRKDCCSFKKWVFSNYKLLHHFASKNENICSWGFFFQSLSLLPRLECTGTISTHCNLCLLSSSDSPAPASQVAGITGMCHHAQLIFVFLVKMGFHHVGQACRELVTSGDLHTSASQSAGITGGSHCAGLSFYSVAQTTEQWQKQGSLQPRPPWAQVILPPQIPE</sequence>
<evidence type="ECO:0000313" key="2">
    <source>
        <dbReference type="Proteomes" id="UP000008225"/>
    </source>
</evidence>
<name>A0A8I3WTF1_CALJA</name>
<organism evidence="1 2">
    <name type="scientific">Callithrix jacchus</name>
    <name type="common">White-tufted-ear marmoset</name>
    <name type="synonym">Simia Jacchus</name>
    <dbReference type="NCBI Taxonomy" id="9483"/>
    <lineage>
        <taxon>Eukaryota</taxon>
        <taxon>Metazoa</taxon>
        <taxon>Chordata</taxon>
        <taxon>Craniata</taxon>
        <taxon>Vertebrata</taxon>
        <taxon>Euteleostomi</taxon>
        <taxon>Mammalia</taxon>
        <taxon>Eutheria</taxon>
        <taxon>Euarchontoglires</taxon>
        <taxon>Primates</taxon>
        <taxon>Haplorrhini</taxon>
        <taxon>Platyrrhini</taxon>
        <taxon>Cebidae</taxon>
        <taxon>Callitrichinae</taxon>
        <taxon>Callithrix</taxon>
        <taxon>Callithrix</taxon>
    </lineage>
</organism>
<protein>
    <submittedName>
        <fullName evidence="1">Uncharacterized protein</fullName>
    </submittedName>
</protein>